<dbReference type="EMBL" id="CAJNIZ010046441">
    <property type="protein sequence ID" value="CAE7748619.1"/>
    <property type="molecule type" value="Genomic_DNA"/>
</dbReference>
<gene>
    <name evidence="3" type="ORF">SPIL2461_LOCUS21645</name>
</gene>
<dbReference type="InterPro" id="IPR001680">
    <property type="entry name" value="WD40_rpt"/>
</dbReference>
<evidence type="ECO:0000313" key="3">
    <source>
        <dbReference type="EMBL" id="CAE7748619.1"/>
    </source>
</evidence>
<evidence type="ECO:0000256" key="2">
    <source>
        <dbReference type="ARBA" id="ARBA00022737"/>
    </source>
</evidence>
<keyword evidence="2" id="KW-0677">Repeat</keyword>
<dbReference type="PANTHER" id="PTHR19848:SF8">
    <property type="entry name" value="F-BOX AND WD REPEAT DOMAIN CONTAINING 7"/>
    <property type="match status" value="1"/>
</dbReference>
<name>A0A812XYZ1_SYMPI</name>
<dbReference type="InterPro" id="IPR015943">
    <property type="entry name" value="WD40/YVTN_repeat-like_dom_sf"/>
</dbReference>
<comment type="caution">
    <text evidence="3">The sequence shown here is derived from an EMBL/GenBank/DDBJ whole genome shotgun (WGS) entry which is preliminary data.</text>
</comment>
<proteinExistence type="predicted"/>
<sequence length="1103" mass="119818">FRKTKLPFKLVDEWKLIVYLVGPRATLETLSVTKRLPQKWDVSADVRTLPAVRSLPAGSQVLSRAQKGGGLSPQLQQLVADHPEHEVVRVGVPWTYLEFIREAFKVGHPCHKLSETRPLLQAVLKELVSKIHGVKSHRQAWFKKWEERAAVLEQDESALKAGMSDVRRAILAPKRLLLFKEILVDLEYDDMEVVDEIISGGSLVGPVPVTDVLDAKRKPARISVDVLDELRDQCNHAVLSRAVSCGDTELDKELWAKTLEEVDKGHLLGPYGVDQLPAGAFVNNRFPIKQADKVRPIDNYSSSLINDTVTVSEKPVVHSVDEIGAVATNFAALARNVEKKSKIFHQVAVPFGSTKAVYFFLRVARALWTIIVKGLKVASTNFFDDFVLLALEIDIKSAWTSFERLMKLLGWKLSEDKTTDWSAEFEALGVVFDLTDAMSGVVRIGNTDRRKEEIIAKLNEVCSRGTLTQQEAMQLRGRMQFAETQCFGRLGRTLLKLVTSHAYSGSMFVSKRLRGALLDFAALLRDTRPRLIGAISCRSFMLLTDAFYDPGETPAAGLGGTILTGHGTALIYFSVKVTEQDGAKLALNDEATVIYELELLAVLVGFLVFKEWSKGVEPQHEGIMAGVGIVSYMDNDAARFALISGVSKKDIAGLIVEEVACVESELGIAPWFSRVGTESNLADEPWGFVTKLVEELGFKDWSERAAQVSGQFFSKIAVQNYLYAPHQWLAESCWDKNPNLGKSIIFGFLDTFPRLVVAGSLYGEVLLGTLRPGTSLLPVQQLRLPHAPGCAVHSVAVAKVGDVPKRTIATGSADGVVRFFASDGSPLGSFQAYLQQPVLSLQLGRSTQTSYLATATGGTVAAEEGELMDAAHLWEFANLGQAPRLLSCFQHGLGVNGIAMSVEHSRVATGSDDRSAGLHDFAGRRLATCRGHLSFVWEVALSLDAKLLATACEDGQARLFDAAGQLLRIFAGRGTCVEVIIDIGMWTLVATAGNYLHLWGFGEAPGAKSSALSAEHQSAVHCAAAVLSCGRLLSGTDQGEIVEWHASTLTEKSRIAAFSSATVTLAVGCNLAGVMGPAATMADDADLTAADAEIEEQLSAAFS</sequence>
<dbReference type="AlphaFoldDB" id="A0A812XYZ1"/>
<organism evidence="3 4">
    <name type="scientific">Symbiodinium pilosum</name>
    <name type="common">Dinoflagellate</name>
    <dbReference type="NCBI Taxonomy" id="2952"/>
    <lineage>
        <taxon>Eukaryota</taxon>
        <taxon>Sar</taxon>
        <taxon>Alveolata</taxon>
        <taxon>Dinophyceae</taxon>
        <taxon>Suessiales</taxon>
        <taxon>Symbiodiniaceae</taxon>
        <taxon>Symbiodinium</taxon>
    </lineage>
</organism>
<feature type="non-terminal residue" evidence="3">
    <location>
        <position position="1"/>
    </location>
</feature>
<dbReference type="OrthoDB" id="10261640at2759"/>
<reference evidence="3" key="1">
    <citation type="submission" date="2021-02" db="EMBL/GenBank/DDBJ databases">
        <authorList>
            <person name="Dougan E. K."/>
            <person name="Rhodes N."/>
            <person name="Thang M."/>
            <person name="Chan C."/>
        </authorList>
    </citation>
    <scope>NUCLEOTIDE SEQUENCE</scope>
</reference>
<dbReference type="InterPro" id="IPR036322">
    <property type="entry name" value="WD40_repeat_dom_sf"/>
</dbReference>
<dbReference type="SMART" id="SM00320">
    <property type="entry name" value="WD40"/>
    <property type="match status" value="4"/>
</dbReference>
<dbReference type="Proteomes" id="UP000649617">
    <property type="component" value="Unassembled WGS sequence"/>
</dbReference>
<dbReference type="SUPFAM" id="SSF50978">
    <property type="entry name" value="WD40 repeat-like"/>
    <property type="match status" value="1"/>
</dbReference>
<keyword evidence="4" id="KW-1185">Reference proteome</keyword>
<dbReference type="PANTHER" id="PTHR19848">
    <property type="entry name" value="WD40 REPEAT PROTEIN"/>
    <property type="match status" value="1"/>
</dbReference>
<keyword evidence="1" id="KW-0853">WD repeat</keyword>
<accession>A0A812XYZ1</accession>
<dbReference type="Pfam" id="PF00400">
    <property type="entry name" value="WD40"/>
    <property type="match status" value="1"/>
</dbReference>
<protein>
    <submittedName>
        <fullName evidence="3">Uncharacterized protein</fullName>
    </submittedName>
</protein>
<dbReference type="Gene3D" id="2.130.10.10">
    <property type="entry name" value="YVTN repeat-like/Quinoprotein amine dehydrogenase"/>
    <property type="match status" value="1"/>
</dbReference>
<evidence type="ECO:0000313" key="4">
    <source>
        <dbReference type="Proteomes" id="UP000649617"/>
    </source>
</evidence>
<evidence type="ECO:0000256" key="1">
    <source>
        <dbReference type="ARBA" id="ARBA00022574"/>
    </source>
</evidence>